<keyword evidence="7" id="KW-0067">ATP-binding</keyword>
<dbReference type="NCBIfam" id="NF005301">
    <property type="entry name" value="PRK06830.1"/>
    <property type="match status" value="1"/>
</dbReference>
<dbReference type="InterPro" id="IPR022953">
    <property type="entry name" value="ATP_PFK"/>
</dbReference>
<dbReference type="Gene3D" id="3.40.50.460">
    <property type="entry name" value="Phosphofructokinase domain"/>
    <property type="match status" value="1"/>
</dbReference>
<dbReference type="InterPro" id="IPR050929">
    <property type="entry name" value="PFKA"/>
</dbReference>
<comment type="cofactor">
    <cofactor evidence="1">
        <name>Mg(2+)</name>
        <dbReference type="ChEBI" id="CHEBI:18420"/>
    </cofactor>
</comment>
<evidence type="ECO:0000256" key="1">
    <source>
        <dbReference type="ARBA" id="ARBA00001946"/>
    </source>
</evidence>
<evidence type="ECO:0000256" key="3">
    <source>
        <dbReference type="ARBA" id="ARBA00022679"/>
    </source>
</evidence>
<dbReference type="PANTHER" id="PTHR45770">
    <property type="entry name" value="ATP-DEPENDENT 6-PHOSPHOFRUCTOKINASE 1"/>
    <property type="match status" value="1"/>
</dbReference>
<dbReference type="Proteomes" id="UP000316726">
    <property type="component" value="Chromosome 5"/>
</dbReference>
<organism evidence="13 14">
    <name type="scientific">Chloropicon primus</name>
    <dbReference type="NCBI Taxonomy" id="1764295"/>
    <lineage>
        <taxon>Eukaryota</taxon>
        <taxon>Viridiplantae</taxon>
        <taxon>Chlorophyta</taxon>
        <taxon>Chloropicophyceae</taxon>
        <taxon>Chloropicales</taxon>
        <taxon>Chloropicaceae</taxon>
        <taxon>Chloropicon</taxon>
    </lineage>
</organism>
<evidence type="ECO:0000256" key="7">
    <source>
        <dbReference type="ARBA" id="ARBA00022840"/>
    </source>
</evidence>
<evidence type="ECO:0000256" key="4">
    <source>
        <dbReference type="ARBA" id="ARBA00022723"/>
    </source>
</evidence>
<dbReference type="GO" id="GO:0046872">
    <property type="term" value="F:metal ion binding"/>
    <property type="evidence" value="ECO:0007669"/>
    <property type="project" value="UniProtKB-KW"/>
</dbReference>
<dbReference type="GO" id="GO:0006002">
    <property type="term" value="P:fructose 6-phosphate metabolic process"/>
    <property type="evidence" value="ECO:0007669"/>
    <property type="project" value="InterPro"/>
</dbReference>
<dbReference type="STRING" id="1764295.A0A5B8MMK5"/>
<dbReference type="SUPFAM" id="SSF53784">
    <property type="entry name" value="Phosphofructokinase"/>
    <property type="match status" value="1"/>
</dbReference>
<proteinExistence type="predicted"/>
<keyword evidence="9" id="KW-0324">Glycolysis</keyword>
<dbReference type="InterPro" id="IPR035966">
    <property type="entry name" value="PKF_sf"/>
</dbReference>
<keyword evidence="14" id="KW-1185">Reference proteome</keyword>
<gene>
    <name evidence="13" type="ORF">A3770_05p37920</name>
</gene>
<feature type="region of interest" description="Disordered" evidence="11">
    <location>
        <begin position="1"/>
        <end position="43"/>
    </location>
</feature>
<comment type="catalytic activity">
    <reaction evidence="10">
        <text>beta-D-fructose 6-phosphate + ATP = beta-D-fructose 1,6-bisphosphate + ADP + H(+)</text>
        <dbReference type="Rhea" id="RHEA:16109"/>
        <dbReference type="ChEBI" id="CHEBI:15378"/>
        <dbReference type="ChEBI" id="CHEBI:30616"/>
        <dbReference type="ChEBI" id="CHEBI:32966"/>
        <dbReference type="ChEBI" id="CHEBI:57634"/>
        <dbReference type="ChEBI" id="CHEBI:456216"/>
        <dbReference type="EC" id="2.7.1.11"/>
    </reaction>
</comment>
<dbReference type="GO" id="GO:0005524">
    <property type="term" value="F:ATP binding"/>
    <property type="evidence" value="ECO:0007669"/>
    <property type="project" value="UniProtKB-KW"/>
</dbReference>
<dbReference type="GO" id="GO:0003872">
    <property type="term" value="F:6-phosphofructokinase activity"/>
    <property type="evidence" value="ECO:0007669"/>
    <property type="project" value="UniProtKB-EC"/>
</dbReference>
<protein>
    <submittedName>
        <fullName evidence="13">ATP-dependent 6-phosphofructokinase</fullName>
    </submittedName>
</protein>
<evidence type="ECO:0000256" key="6">
    <source>
        <dbReference type="ARBA" id="ARBA00022777"/>
    </source>
</evidence>
<evidence type="ECO:0000313" key="13">
    <source>
        <dbReference type="EMBL" id="QDZ21274.1"/>
    </source>
</evidence>
<keyword evidence="8" id="KW-0460">Magnesium</keyword>
<dbReference type="GO" id="GO:0005737">
    <property type="term" value="C:cytoplasm"/>
    <property type="evidence" value="ECO:0007669"/>
    <property type="project" value="UniProtKB-ARBA"/>
</dbReference>
<keyword evidence="5" id="KW-0547">Nucleotide-binding</keyword>
<evidence type="ECO:0000259" key="12">
    <source>
        <dbReference type="Pfam" id="PF00365"/>
    </source>
</evidence>
<evidence type="ECO:0000256" key="9">
    <source>
        <dbReference type="ARBA" id="ARBA00023152"/>
    </source>
</evidence>
<dbReference type="Gene3D" id="3.40.50.450">
    <property type="match status" value="1"/>
</dbReference>
<evidence type="ECO:0000256" key="8">
    <source>
        <dbReference type="ARBA" id="ARBA00022842"/>
    </source>
</evidence>
<dbReference type="AlphaFoldDB" id="A0A5B8MMK5"/>
<accession>A0A5B8MMK5</accession>
<name>A0A5B8MMK5_9CHLO</name>
<sequence>MRASTKRSGVTRGGSAGARVTASKDGGRSCRGPGERRRRGGWTRPVFVAKDDLEKDVMGDELTEKSRAMTQSVTPLGSYETDLEDVLQCNNLWGVLKPMPSPLKEDNSSMGFVSNRDRVAISSLFHGSSDSIGANCGGASIYDAQEEICVPISAWAYRAGARKEVWFNPKTVRAAIVTCGGLCPGLNDVVRGIVQTLYQYGVKEGNILGIKFGFRGFYSYENQPISLTMREVDGIQRKGGTLLGTSRGGADMDKICDSIQERGVNMVFVIGGNGGNAGASALSSKCTERDYPCAVIGVPKSIDNDILVIDKTFGFDTACQEGVKAINAAYVEASSAFRGVGLVKLMGRQSGFIALNSSLASGEVDVCLIPETKFDLHGERGLLKHIERTLEAKSHCVVVVAEGAYQDEISNISEKDASGNPILTCVGTHLREEIKKYFSGGERKKVDLKYIDPTYMIRAVETNTSDKIYCYVLAQGAVHAAFAGFTGITVGMVNTHTAYFPIDLIVSSARRVDTRGKTWQRLLSATMQPSLRND</sequence>
<dbReference type="OrthoDB" id="537915at2759"/>
<dbReference type="PRINTS" id="PR00476">
    <property type="entry name" value="PHFRCTKINASE"/>
</dbReference>
<dbReference type="EMBL" id="CP031038">
    <property type="protein sequence ID" value="QDZ21274.1"/>
    <property type="molecule type" value="Genomic_DNA"/>
</dbReference>
<evidence type="ECO:0000256" key="10">
    <source>
        <dbReference type="ARBA" id="ARBA00048070"/>
    </source>
</evidence>
<feature type="domain" description="Phosphofructokinase" evidence="12">
    <location>
        <begin position="173"/>
        <end position="480"/>
    </location>
</feature>
<reference evidence="13 14" key="1">
    <citation type="submission" date="2018-07" db="EMBL/GenBank/DDBJ databases">
        <title>The complete nuclear genome of the prasinophyte Chloropicon primus (CCMP1205).</title>
        <authorList>
            <person name="Pombert J.-F."/>
            <person name="Otis C."/>
            <person name="Turmel M."/>
            <person name="Lemieux C."/>
        </authorList>
    </citation>
    <scope>NUCLEOTIDE SEQUENCE [LARGE SCALE GENOMIC DNA]</scope>
    <source>
        <strain evidence="13 14">CCMP1205</strain>
    </source>
</reference>
<evidence type="ECO:0000256" key="11">
    <source>
        <dbReference type="SAM" id="MobiDB-lite"/>
    </source>
</evidence>
<keyword evidence="6 13" id="KW-0418">Kinase</keyword>
<comment type="function">
    <text evidence="2">Catalyzes the phosphorylation of D-fructose 6-phosphate to fructose 1,6-bisphosphate by ATP, the first committing step of glycolysis.</text>
</comment>
<dbReference type="InterPro" id="IPR000023">
    <property type="entry name" value="Phosphofructokinase_dom"/>
</dbReference>
<keyword evidence="3" id="KW-0808">Transferase</keyword>
<dbReference type="UniPathway" id="UPA00109">
    <property type="reaction ID" value="UER00182"/>
</dbReference>
<keyword evidence="4" id="KW-0479">Metal-binding</keyword>
<dbReference type="Pfam" id="PF00365">
    <property type="entry name" value="PFK"/>
    <property type="match status" value="1"/>
</dbReference>
<evidence type="ECO:0000313" key="14">
    <source>
        <dbReference type="Proteomes" id="UP000316726"/>
    </source>
</evidence>
<dbReference type="FunFam" id="3.40.50.450:FF:000002">
    <property type="entry name" value="ATP-dependent 6-phosphofructokinase"/>
    <property type="match status" value="1"/>
</dbReference>
<evidence type="ECO:0000256" key="5">
    <source>
        <dbReference type="ARBA" id="ARBA00022741"/>
    </source>
</evidence>
<evidence type="ECO:0000256" key="2">
    <source>
        <dbReference type="ARBA" id="ARBA00002659"/>
    </source>
</evidence>